<dbReference type="SUPFAM" id="SSF51905">
    <property type="entry name" value="FAD/NAD(P)-binding domain"/>
    <property type="match status" value="1"/>
</dbReference>
<feature type="domain" description="NADH:flavin oxidoreductase/NADH oxidase N-terminal" evidence="10">
    <location>
        <begin position="7"/>
        <end position="330"/>
    </location>
</feature>
<proteinExistence type="inferred from homology"/>
<dbReference type="InterPro" id="IPR023753">
    <property type="entry name" value="FAD/NAD-binding_dom"/>
</dbReference>
<organism evidence="12 13">
    <name type="scientific">Sediminimonas qiaohouensis</name>
    <dbReference type="NCBI Taxonomy" id="552061"/>
    <lineage>
        <taxon>Bacteria</taxon>
        <taxon>Pseudomonadati</taxon>
        <taxon>Pseudomonadota</taxon>
        <taxon>Alphaproteobacteria</taxon>
        <taxon>Rhodobacterales</taxon>
        <taxon>Roseobacteraceae</taxon>
        <taxon>Sediminimonas</taxon>
    </lineage>
</organism>
<dbReference type="PANTHER" id="PTHR42917">
    <property type="entry name" value="2,4-DIENOYL-COA REDUCTASE"/>
    <property type="match status" value="1"/>
</dbReference>
<evidence type="ECO:0000256" key="7">
    <source>
        <dbReference type="ARBA" id="ARBA00023002"/>
    </source>
</evidence>
<evidence type="ECO:0000256" key="1">
    <source>
        <dbReference type="ARBA" id="ARBA00001917"/>
    </source>
</evidence>
<protein>
    <submittedName>
        <fullName evidence="12">NADPH-dependent 2,4-dienoyl-CoA reductase</fullName>
    </submittedName>
</protein>
<dbReference type="Pfam" id="PF00724">
    <property type="entry name" value="Oxidored_FMN"/>
    <property type="match status" value="1"/>
</dbReference>
<dbReference type="Gene3D" id="3.40.50.720">
    <property type="entry name" value="NAD(P)-binding Rossmann-like Domain"/>
    <property type="match status" value="1"/>
</dbReference>
<dbReference type="GO" id="GO:0016491">
    <property type="term" value="F:oxidoreductase activity"/>
    <property type="evidence" value="ECO:0007669"/>
    <property type="project" value="UniProtKB-KW"/>
</dbReference>
<dbReference type="PRINTS" id="PR00368">
    <property type="entry name" value="FADPNR"/>
</dbReference>
<name>A0A7C9LL76_9RHOB</name>
<dbReference type="Pfam" id="PF07992">
    <property type="entry name" value="Pyr_redox_2"/>
    <property type="match status" value="1"/>
</dbReference>
<keyword evidence="6" id="KW-0479">Metal-binding</keyword>
<dbReference type="FunFam" id="3.50.50.60:FF:000113">
    <property type="entry name" value="NADPH-dependent 2,4-dienoyl-CoA reductase"/>
    <property type="match status" value="1"/>
</dbReference>
<comment type="caution">
    <text evidence="12">The sequence shown here is derived from an EMBL/GenBank/DDBJ whole genome shotgun (WGS) entry which is preliminary data.</text>
</comment>
<dbReference type="Proteomes" id="UP000483078">
    <property type="component" value="Unassembled WGS sequence"/>
</dbReference>
<comment type="cofactor">
    <cofactor evidence="2">
        <name>[4Fe-4S] cluster</name>
        <dbReference type="ChEBI" id="CHEBI:49883"/>
    </cofactor>
</comment>
<dbReference type="EMBL" id="VENJ01000009">
    <property type="protein sequence ID" value="MTJ04519.1"/>
    <property type="molecule type" value="Genomic_DNA"/>
</dbReference>
<evidence type="ECO:0000259" key="10">
    <source>
        <dbReference type="Pfam" id="PF00724"/>
    </source>
</evidence>
<dbReference type="InterPro" id="IPR013785">
    <property type="entry name" value="Aldolase_TIM"/>
</dbReference>
<evidence type="ECO:0000256" key="4">
    <source>
        <dbReference type="ARBA" id="ARBA00022630"/>
    </source>
</evidence>
<evidence type="ECO:0000256" key="9">
    <source>
        <dbReference type="ARBA" id="ARBA00023014"/>
    </source>
</evidence>
<gene>
    <name evidence="12" type="ORF">FH759_07495</name>
</gene>
<evidence type="ECO:0000256" key="8">
    <source>
        <dbReference type="ARBA" id="ARBA00023004"/>
    </source>
</evidence>
<evidence type="ECO:0000313" key="12">
    <source>
        <dbReference type="EMBL" id="MTJ04519.1"/>
    </source>
</evidence>
<dbReference type="InterPro" id="IPR036188">
    <property type="entry name" value="FAD/NAD-bd_sf"/>
</dbReference>
<accession>A0A7C9LL76</accession>
<reference evidence="12 13" key="1">
    <citation type="submission" date="2019-06" db="EMBL/GenBank/DDBJ databases">
        <title>Enrichment of Autotrophic Halophilic Microorganisms from Red Sea Brine Pool Using Microbial Electrosynthesis System.</title>
        <authorList>
            <person name="Alqahtani M.F."/>
            <person name="Bajracharya S."/>
            <person name="Katuri K.P."/>
            <person name="Ali M."/>
            <person name="Saikaly P.E."/>
        </authorList>
    </citation>
    <scope>NUCLEOTIDE SEQUENCE [LARGE SCALE GENOMIC DNA]</scope>
    <source>
        <strain evidence="12">MES6</strain>
    </source>
</reference>
<dbReference type="Gene3D" id="3.50.50.60">
    <property type="entry name" value="FAD/NAD(P)-binding domain"/>
    <property type="match status" value="1"/>
</dbReference>
<dbReference type="FunFam" id="3.20.20.70:FF:000082">
    <property type="entry name" value="NADPH-dependent 2,4-dienoyl-CoA reductase"/>
    <property type="match status" value="1"/>
</dbReference>
<keyword evidence="7" id="KW-0560">Oxidoreductase</keyword>
<evidence type="ECO:0000259" key="11">
    <source>
        <dbReference type="Pfam" id="PF07992"/>
    </source>
</evidence>
<dbReference type="CDD" id="cd02930">
    <property type="entry name" value="DCR_FMN"/>
    <property type="match status" value="1"/>
</dbReference>
<evidence type="ECO:0000256" key="3">
    <source>
        <dbReference type="ARBA" id="ARBA00011048"/>
    </source>
</evidence>
<dbReference type="SUPFAM" id="SSF51971">
    <property type="entry name" value="Nucleotide-binding domain"/>
    <property type="match status" value="1"/>
</dbReference>
<keyword evidence="4" id="KW-0285">Flavoprotein</keyword>
<keyword evidence="9" id="KW-0411">Iron-sulfur</keyword>
<sequence>MTEYPNLLAPLDLGHATLRNRVLMGSMHTGLEETKDWNRVAEFYAARARGGVGLMVTGGMAPNAEGGVFPGAAGLFNDQDIENHRVVTDRVHEAGGLIAMQVLHAGRYAYSPDCVSASAVKSPISPFPPKELDEEGIQKQLNDIATAAARARKAGYDGVEIMGSEGYFINQFLVRHTNKRTDYWGGSYENRMRVAIEAVKRARAAAGDDFIIICRLSMIDLVPDGSTFDEVLQLAREVEKAGASIINTGIGWHEARIPTIATSVPRAAFAWVTKKLMGKVGIPIVTSNRINTPQVAEQVLADGCADMVSMARPLLADADFVAKAEAGRADRIAPCIACNQACLDHTFSGKISTCLVNPRACHETELLIEKTLDPKRVAVVGAGPAGLSAAITAAQRGHDVTLFDKADRIGGQLNMARVIPGKEEFHGLVEWFETMLADHDVETRLGRAVGEEDLKPFDDVVIASGVLPRDPGIPGQDNENVVSYLDVLSGQAQVGARVAIVGAGGIGFDVAEYLTQERPSPTENLTEWMREWGVTDTAEARSGLAPEGPHPEPSPRQVTLLQRKAERPGKRLGKTTGWIHRAALKMKGVEMVSGVNYDRIDDQGLHVSTGEARENTRLINADTVVLCTGQVSERSLADAMADHGVNVHVIGGADVAAELDAKRAINQGTRVAAAL</sequence>
<dbReference type="InterPro" id="IPR001155">
    <property type="entry name" value="OxRdtase_FMN_N"/>
</dbReference>
<evidence type="ECO:0000256" key="2">
    <source>
        <dbReference type="ARBA" id="ARBA00001966"/>
    </source>
</evidence>
<evidence type="ECO:0000256" key="5">
    <source>
        <dbReference type="ARBA" id="ARBA00022643"/>
    </source>
</evidence>
<dbReference type="AlphaFoldDB" id="A0A7C9LL76"/>
<dbReference type="RefSeq" id="WP_273249192.1">
    <property type="nucleotide sequence ID" value="NZ_VENJ01000009.1"/>
</dbReference>
<keyword evidence="5" id="KW-0288">FMN</keyword>
<dbReference type="PANTHER" id="PTHR42917:SF2">
    <property type="entry name" value="2,4-DIENOYL-COA REDUCTASE [(2E)-ENOYL-COA-PRODUCING]"/>
    <property type="match status" value="1"/>
</dbReference>
<dbReference type="SUPFAM" id="SSF51395">
    <property type="entry name" value="FMN-linked oxidoreductases"/>
    <property type="match status" value="1"/>
</dbReference>
<dbReference type="InterPro" id="IPR051793">
    <property type="entry name" value="NADH:flavin_oxidoreductase"/>
</dbReference>
<evidence type="ECO:0000256" key="6">
    <source>
        <dbReference type="ARBA" id="ARBA00022723"/>
    </source>
</evidence>
<comment type="similarity">
    <text evidence="3">In the N-terminal section; belongs to the NADH:flavin oxidoreductase/NADH oxidase family.</text>
</comment>
<dbReference type="GO" id="GO:0010181">
    <property type="term" value="F:FMN binding"/>
    <property type="evidence" value="ECO:0007669"/>
    <property type="project" value="InterPro"/>
</dbReference>
<keyword evidence="8" id="KW-0408">Iron</keyword>
<evidence type="ECO:0000313" key="13">
    <source>
        <dbReference type="Proteomes" id="UP000483078"/>
    </source>
</evidence>
<dbReference type="GO" id="GO:0046872">
    <property type="term" value="F:metal ion binding"/>
    <property type="evidence" value="ECO:0007669"/>
    <property type="project" value="UniProtKB-KW"/>
</dbReference>
<dbReference type="GO" id="GO:0051536">
    <property type="term" value="F:iron-sulfur cluster binding"/>
    <property type="evidence" value="ECO:0007669"/>
    <property type="project" value="UniProtKB-KW"/>
</dbReference>
<feature type="domain" description="FAD/NAD(P)-binding" evidence="11">
    <location>
        <begin position="376"/>
        <end position="652"/>
    </location>
</feature>
<comment type="cofactor">
    <cofactor evidence="1">
        <name>FMN</name>
        <dbReference type="ChEBI" id="CHEBI:58210"/>
    </cofactor>
</comment>
<dbReference type="Gene3D" id="3.20.20.70">
    <property type="entry name" value="Aldolase class I"/>
    <property type="match status" value="1"/>
</dbReference>